<sequence>MAMPNLIVQCTNSSRIDNFTPPVLRCIKNIGLLSVNACITVQGYTKDFIAAMIIESGGSIAKEIDRYKIVEPNNFYIQKLLYILLDLDNSGLMMEVNQTLSSRTSKIFFNLDKYVVSKKKRLKMSEKRRSLSQSPIRLKDGRSRSLSQTKNQADCTHRPVVSVSNDENESSDEIESINEKIYQTKSLSRHNSISDIGRMSFRGHNLLSIQEENKIFNDLYLINAVLYYASSDNGMNGVLFTPRHFDINSSLFQRFFYNYIQCGFKIKSLFEDVMELKFADDSCHQVMEQGVLLDMEIEDGKQPANKARKELNFWVVGRRKLQRKDSQSKWVVIGDFFVCFHDNLEDVVLELAFDLGFIQVRILNTEEEL</sequence>
<dbReference type="AlphaFoldDB" id="A0A3M7PWY7"/>
<dbReference type="Proteomes" id="UP000276133">
    <property type="component" value="Unassembled WGS sequence"/>
</dbReference>
<dbReference type="GO" id="GO:0001736">
    <property type="term" value="P:establishment of planar polarity"/>
    <property type="evidence" value="ECO:0007669"/>
    <property type="project" value="InterPro"/>
</dbReference>
<dbReference type="EMBL" id="REGN01008387">
    <property type="protein sequence ID" value="RNA03712.1"/>
    <property type="molecule type" value="Genomic_DNA"/>
</dbReference>
<name>A0A3M7PWY7_BRAPC</name>
<dbReference type="GO" id="GO:0007399">
    <property type="term" value="P:nervous system development"/>
    <property type="evidence" value="ECO:0007669"/>
    <property type="project" value="TreeGrafter"/>
</dbReference>
<dbReference type="GO" id="GO:0005929">
    <property type="term" value="C:cilium"/>
    <property type="evidence" value="ECO:0007669"/>
    <property type="project" value="TreeGrafter"/>
</dbReference>
<dbReference type="GO" id="GO:0005737">
    <property type="term" value="C:cytoplasm"/>
    <property type="evidence" value="ECO:0007669"/>
    <property type="project" value="TreeGrafter"/>
</dbReference>
<dbReference type="OrthoDB" id="10038586at2759"/>
<dbReference type="InterPro" id="IPR039151">
    <property type="entry name" value="INTU"/>
</dbReference>
<feature type="compositionally biased region" description="Polar residues" evidence="1">
    <location>
        <begin position="144"/>
        <end position="154"/>
    </location>
</feature>
<gene>
    <name evidence="2" type="ORF">BpHYR1_028269</name>
</gene>
<reference evidence="2 3" key="1">
    <citation type="journal article" date="2018" name="Sci. Rep.">
        <title>Genomic signatures of local adaptation to the degree of environmental predictability in rotifers.</title>
        <authorList>
            <person name="Franch-Gras L."/>
            <person name="Hahn C."/>
            <person name="Garcia-Roger E.M."/>
            <person name="Carmona M.J."/>
            <person name="Serra M."/>
            <person name="Gomez A."/>
        </authorList>
    </citation>
    <scope>NUCLEOTIDE SEQUENCE [LARGE SCALE GENOMIC DNA]</scope>
    <source>
        <strain evidence="2">HYR1</strain>
    </source>
</reference>
<dbReference type="STRING" id="10195.A0A3M7PWY7"/>
<evidence type="ECO:0000313" key="3">
    <source>
        <dbReference type="Proteomes" id="UP000276133"/>
    </source>
</evidence>
<feature type="region of interest" description="Disordered" evidence="1">
    <location>
        <begin position="125"/>
        <end position="157"/>
    </location>
</feature>
<proteinExistence type="predicted"/>
<dbReference type="PANTHER" id="PTHR21082">
    <property type="entry name" value="PROTEIN INTURNED"/>
    <property type="match status" value="1"/>
</dbReference>
<organism evidence="2 3">
    <name type="scientific">Brachionus plicatilis</name>
    <name type="common">Marine rotifer</name>
    <name type="synonym">Brachionus muelleri</name>
    <dbReference type="NCBI Taxonomy" id="10195"/>
    <lineage>
        <taxon>Eukaryota</taxon>
        <taxon>Metazoa</taxon>
        <taxon>Spiralia</taxon>
        <taxon>Gnathifera</taxon>
        <taxon>Rotifera</taxon>
        <taxon>Eurotatoria</taxon>
        <taxon>Monogononta</taxon>
        <taxon>Pseudotrocha</taxon>
        <taxon>Ploima</taxon>
        <taxon>Brachionidae</taxon>
        <taxon>Brachionus</taxon>
    </lineage>
</organism>
<dbReference type="GO" id="GO:0060271">
    <property type="term" value="P:cilium assembly"/>
    <property type="evidence" value="ECO:0007669"/>
    <property type="project" value="InterPro"/>
</dbReference>
<dbReference type="PANTHER" id="PTHR21082:SF4">
    <property type="entry name" value="PROTEIN INTURNED"/>
    <property type="match status" value="1"/>
</dbReference>
<evidence type="ECO:0000313" key="2">
    <source>
        <dbReference type="EMBL" id="RNA03712.1"/>
    </source>
</evidence>
<keyword evidence="3" id="KW-1185">Reference proteome</keyword>
<comment type="caution">
    <text evidence="2">The sequence shown here is derived from an EMBL/GenBank/DDBJ whole genome shotgun (WGS) entry which is preliminary data.</text>
</comment>
<accession>A0A3M7PWY7</accession>
<protein>
    <submittedName>
        <fullName evidence="2">Inturned isoform X1</fullName>
    </submittedName>
</protein>
<evidence type="ECO:0000256" key="1">
    <source>
        <dbReference type="SAM" id="MobiDB-lite"/>
    </source>
</evidence>